<dbReference type="AlphaFoldDB" id="A0A388TAX1"/>
<dbReference type="Pfam" id="PF01281">
    <property type="entry name" value="Ribosomal_L9_N"/>
    <property type="match status" value="1"/>
</dbReference>
<dbReference type="GO" id="GO:0019843">
    <property type="term" value="F:rRNA binding"/>
    <property type="evidence" value="ECO:0007669"/>
    <property type="project" value="UniProtKB-UniRule"/>
</dbReference>
<dbReference type="GO" id="GO:0005840">
    <property type="term" value="C:ribosome"/>
    <property type="evidence" value="ECO:0007669"/>
    <property type="project" value="UniProtKB-KW"/>
</dbReference>
<evidence type="ECO:0000259" key="9">
    <source>
        <dbReference type="PROSITE" id="PS00651"/>
    </source>
</evidence>
<gene>
    <name evidence="7 10" type="primary">rplI</name>
    <name evidence="10" type="ORF">NO1_0801</name>
</gene>
<dbReference type="NCBIfam" id="TIGR00158">
    <property type="entry name" value="L9"/>
    <property type="match status" value="1"/>
</dbReference>
<dbReference type="InterPro" id="IPR000244">
    <property type="entry name" value="Ribosomal_bL9"/>
</dbReference>
<sequence>MEVILLQDTEYGDKGAVVKVSGGYARNFLFPHRLAVPNNAGNLRHVESIAAQRQKKIEKEKQEVQAVADKINGADEIEIKAKGSENGQLFGAITHQQIADALNASLGTQIDRRRVQLKSVKEAGKYNVPVKLTFGITATAKLKVTAEADKKTAAPEKKLRKPRKKEEIAAEIEAQEKAAAETVQEAPANGD</sequence>
<dbReference type="Gene3D" id="3.10.430.100">
    <property type="entry name" value="Ribosomal protein L9, C-terminal domain"/>
    <property type="match status" value="1"/>
</dbReference>
<feature type="compositionally biased region" description="Basic and acidic residues" evidence="8">
    <location>
        <begin position="147"/>
        <end position="157"/>
    </location>
</feature>
<comment type="function">
    <text evidence="7">Binds to the 23S rRNA.</text>
</comment>
<feature type="region of interest" description="Disordered" evidence="8">
    <location>
        <begin position="147"/>
        <end position="167"/>
    </location>
</feature>
<dbReference type="InterPro" id="IPR036935">
    <property type="entry name" value="Ribosomal_bL9_N_sf"/>
</dbReference>
<keyword evidence="4 7" id="KW-0689">Ribosomal protein</keyword>
<dbReference type="Pfam" id="PF03948">
    <property type="entry name" value="Ribosomal_L9_C"/>
    <property type="match status" value="1"/>
</dbReference>
<dbReference type="PROSITE" id="PS00651">
    <property type="entry name" value="RIBOSOMAL_L9"/>
    <property type="match status" value="1"/>
</dbReference>
<dbReference type="HAMAP" id="MF_00503">
    <property type="entry name" value="Ribosomal_bL9"/>
    <property type="match status" value="1"/>
</dbReference>
<comment type="similarity">
    <text evidence="1 7">Belongs to the bacterial ribosomal protein bL9 family.</text>
</comment>
<evidence type="ECO:0000256" key="4">
    <source>
        <dbReference type="ARBA" id="ARBA00022980"/>
    </source>
</evidence>
<dbReference type="InterPro" id="IPR020069">
    <property type="entry name" value="Ribosomal_bL9_C"/>
</dbReference>
<dbReference type="Gene3D" id="3.40.5.10">
    <property type="entry name" value="Ribosomal protein L9, N-terminal domain"/>
    <property type="match status" value="1"/>
</dbReference>
<protein>
    <recommendedName>
        <fullName evidence="6 7">Large ribosomal subunit protein bL9</fullName>
    </recommendedName>
</protein>
<dbReference type="SUPFAM" id="SSF55653">
    <property type="entry name" value="Ribosomal protein L9 C-domain"/>
    <property type="match status" value="1"/>
</dbReference>
<evidence type="ECO:0000256" key="8">
    <source>
        <dbReference type="SAM" id="MobiDB-lite"/>
    </source>
</evidence>
<evidence type="ECO:0000313" key="10">
    <source>
        <dbReference type="EMBL" id="GBR73413.1"/>
    </source>
</evidence>
<evidence type="ECO:0000256" key="7">
    <source>
        <dbReference type="HAMAP-Rule" id="MF_00503"/>
    </source>
</evidence>
<dbReference type="GO" id="GO:0006412">
    <property type="term" value="P:translation"/>
    <property type="evidence" value="ECO:0007669"/>
    <property type="project" value="UniProtKB-UniRule"/>
</dbReference>
<comment type="caution">
    <text evidence="10">The sequence shown here is derived from an EMBL/GenBank/DDBJ whole genome shotgun (WGS) entry which is preliminary data.</text>
</comment>
<keyword evidence="2 7" id="KW-0699">rRNA-binding</keyword>
<dbReference type="SUPFAM" id="SSF55658">
    <property type="entry name" value="L9 N-domain-like"/>
    <property type="match status" value="1"/>
</dbReference>
<dbReference type="PANTHER" id="PTHR21368">
    <property type="entry name" value="50S RIBOSOMAL PROTEIN L9"/>
    <property type="match status" value="1"/>
</dbReference>
<keyword evidence="5 7" id="KW-0687">Ribonucleoprotein</keyword>
<evidence type="ECO:0000256" key="6">
    <source>
        <dbReference type="ARBA" id="ARBA00035292"/>
    </source>
</evidence>
<proteinExistence type="inferred from homology"/>
<dbReference type="InterPro" id="IPR009027">
    <property type="entry name" value="Ribosomal_bL9/RNase_H1_N"/>
</dbReference>
<organism evidence="10 11">
    <name type="scientific">Termititenax aidoneus</name>
    <dbReference type="NCBI Taxonomy" id="2218524"/>
    <lineage>
        <taxon>Bacteria</taxon>
        <taxon>Bacillati</taxon>
        <taxon>Candidatus Margulisiibacteriota</taxon>
        <taxon>Candidatus Termititenacia</taxon>
        <taxon>Candidatus Termititenacales</taxon>
        <taxon>Candidatus Termititenacaceae</taxon>
        <taxon>Candidatus Termititenax</taxon>
    </lineage>
</organism>
<feature type="domain" description="Ribosomal protein L9" evidence="9">
    <location>
        <begin position="12"/>
        <end position="39"/>
    </location>
</feature>
<accession>A0A388TAX1</accession>
<dbReference type="GO" id="GO:0003735">
    <property type="term" value="F:structural constituent of ribosome"/>
    <property type="evidence" value="ECO:0007669"/>
    <property type="project" value="InterPro"/>
</dbReference>
<evidence type="ECO:0000313" key="11">
    <source>
        <dbReference type="Proteomes" id="UP000269352"/>
    </source>
</evidence>
<dbReference type="InterPro" id="IPR036791">
    <property type="entry name" value="Ribosomal_bL9_C_sf"/>
</dbReference>
<evidence type="ECO:0000256" key="2">
    <source>
        <dbReference type="ARBA" id="ARBA00022730"/>
    </source>
</evidence>
<dbReference type="InterPro" id="IPR020070">
    <property type="entry name" value="Ribosomal_bL9_N"/>
</dbReference>
<keyword evidence="11" id="KW-1185">Reference proteome</keyword>
<keyword evidence="3 7" id="KW-0694">RNA-binding</keyword>
<dbReference type="GO" id="GO:1990904">
    <property type="term" value="C:ribonucleoprotein complex"/>
    <property type="evidence" value="ECO:0007669"/>
    <property type="project" value="UniProtKB-KW"/>
</dbReference>
<name>A0A388TAX1_TERA1</name>
<dbReference type="EMBL" id="BGZN01000010">
    <property type="protein sequence ID" value="GBR73413.1"/>
    <property type="molecule type" value="Genomic_DNA"/>
</dbReference>
<evidence type="ECO:0000256" key="1">
    <source>
        <dbReference type="ARBA" id="ARBA00010605"/>
    </source>
</evidence>
<dbReference type="InterPro" id="IPR020594">
    <property type="entry name" value="Ribosomal_bL9_bac/chp"/>
</dbReference>
<dbReference type="Proteomes" id="UP000269352">
    <property type="component" value="Unassembled WGS sequence"/>
</dbReference>
<reference evidence="10 11" key="1">
    <citation type="journal article" date="2019" name="ISME J.">
        <title>Genome analyses of uncultured TG2/ZB3 bacteria in 'Margulisbacteria' specifically attached to ectosymbiotic spirochetes of protists in the termite gut.</title>
        <authorList>
            <person name="Utami Y.D."/>
            <person name="Kuwahara H."/>
            <person name="Igai K."/>
            <person name="Murakami T."/>
            <person name="Sugaya K."/>
            <person name="Morikawa T."/>
            <person name="Nagura Y."/>
            <person name="Yuki M."/>
            <person name="Deevong P."/>
            <person name="Inoue T."/>
            <person name="Kihara K."/>
            <person name="Lo N."/>
            <person name="Yamada A."/>
            <person name="Ohkuma M."/>
            <person name="Hongoh Y."/>
        </authorList>
    </citation>
    <scope>NUCLEOTIDE SEQUENCE [LARGE SCALE GENOMIC DNA]</scope>
    <source>
        <strain evidence="10">NkOx7-01</strain>
    </source>
</reference>
<evidence type="ECO:0000256" key="3">
    <source>
        <dbReference type="ARBA" id="ARBA00022884"/>
    </source>
</evidence>
<evidence type="ECO:0000256" key="5">
    <source>
        <dbReference type="ARBA" id="ARBA00023274"/>
    </source>
</evidence>